<keyword evidence="4" id="KW-1185">Reference proteome</keyword>
<evidence type="ECO:0000313" key="4">
    <source>
        <dbReference type="Proteomes" id="UP001497382"/>
    </source>
</evidence>
<accession>A0AAV1ZGC1</accession>
<protein>
    <recommendedName>
        <fullName evidence="2">ARF7 effector protein C-terminal domain-containing protein</fullName>
    </recommendedName>
</protein>
<proteinExistence type="predicted"/>
<reference evidence="3 4" key="1">
    <citation type="submission" date="2024-04" db="EMBL/GenBank/DDBJ databases">
        <authorList>
            <person name="Rising A."/>
            <person name="Reimegard J."/>
            <person name="Sonavane S."/>
            <person name="Akerstrom W."/>
            <person name="Nylinder S."/>
            <person name="Hedman E."/>
            <person name="Kallberg Y."/>
        </authorList>
    </citation>
    <scope>NUCLEOTIDE SEQUENCE [LARGE SCALE GENOMIC DNA]</scope>
</reference>
<dbReference type="Proteomes" id="UP001497382">
    <property type="component" value="Unassembled WGS sequence"/>
</dbReference>
<dbReference type="EMBL" id="CAXIEN010000050">
    <property type="protein sequence ID" value="CAL1270777.1"/>
    <property type="molecule type" value="Genomic_DNA"/>
</dbReference>
<sequence>MAESDGSSMNLTDRETEVEPKGHSNQASAAESAGGNKVSIQAGVESHDQGPKKQVKRTRKVDGRRTKYTSEGIHKASQQDLCDCLIPDCPGCFMPCKKCSSNKCGHECRNNRRWVYENIHVEGSNMNIEFPFKK</sequence>
<feature type="domain" description="ARF7 effector protein C-terminal" evidence="2">
    <location>
        <begin position="53"/>
        <end position="122"/>
    </location>
</feature>
<evidence type="ECO:0000259" key="2">
    <source>
        <dbReference type="Pfam" id="PF14949"/>
    </source>
</evidence>
<name>A0AAV1ZGC1_9ARAC</name>
<dbReference type="PANTHER" id="PTHR46536:SF3">
    <property type="entry name" value="ARF7 EFFECTOR PROTEIN C-TERMINAL DOMAIN-CONTAINING PROTEIN"/>
    <property type="match status" value="1"/>
</dbReference>
<feature type="compositionally biased region" description="Basic and acidic residues" evidence="1">
    <location>
        <begin position="12"/>
        <end position="22"/>
    </location>
</feature>
<dbReference type="Pfam" id="PF14949">
    <property type="entry name" value="ARF7EP_C"/>
    <property type="match status" value="1"/>
</dbReference>
<feature type="region of interest" description="Disordered" evidence="1">
    <location>
        <begin position="1"/>
        <end position="72"/>
    </location>
</feature>
<feature type="compositionally biased region" description="Polar residues" evidence="1">
    <location>
        <begin position="1"/>
        <end position="11"/>
    </location>
</feature>
<evidence type="ECO:0000313" key="3">
    <source>
        <dbReference type="EMBL" id="CAL1270777.1"/>
    </source>
</evidence>
<dbReference type="InterPro" id="IPR029264">
    <property type="entry name" value="ARF7EP_C"/>
</dbReference>
<dbReference type="AlphaFoldDB" id="A0AAV1ZGC1"/>
<dbReference type="PANTHER" id="PTHR46536">
    <property type="entry name" value="ARL14 EFFECTOR PROTEIN"/>
    <property type="match status" value="1"/>
</dbReference>
<evidence type="ECO:0000256" key="1">
    <source>
        <dbReference type="SAM" id="MobiDB-lite"/>
    </source>
</evidence>
<organism evidence="3 4">
    <name type="scientific">Larinioides sclopetarius</name>
    <dbReference type="NCBI Taxonomy" id="280406"/>
    <lineage>
        <taxon>Eukaryota</taxon>
        <taxon>Metazoa</taxon>
        <taxon>Ecdysozoa</taxon>
        <taxon>Arthropoda</taxon>
        <taxon>Chelicerata</taxon>
        <taxon>Arachnida</taxon>
        <taxon>Araneae</taxon>
        <taxon>Araneomorphae</taxon>
        <taxon>Entelegynae</taxon>
        <taxon>Araneoidea</taxon>
        <taxon>Araneidae</taxon>
        <taxon>Larinioides</taxon>
    </lineage>
</organism>
<gene>
    <name evidence="3" type="ORF">LARSCL_LOCUS5483</name>
</gene>
<comment type="caution">
    <text evidence="3">The sequence shown here is derived from an EMBL/GenBank/DDBJ whole genome shotgun (WGS) entry which is preliminary data.</text>
</comment>